<feature type="compositionally biased region" description="Pro residues" evidence="1">
    <location>
        <begin position="42"/>
        <end position="56"/>
    </location>
</feature>
<name>A0A5N6L466_9ROSI</name>
<feature type="compositionally biased region" description="Low complexity" evidence="1">
    <location>
        <begin position="72"/>
        <end position="85"/>
    </location>
</feature>
<feature type="region of interest" description="Disordered" evidence="1">
    <location>
        <begin position="246"/>
        <end position="282"/>
    </location>
</feature>
<organism evidence="2 3">
    <name type="scientific">Carpinus fangiana</name>
    <dbReference type="NCBI Taxonomy" id="176857"/>
    <lineage>
        <taxon>Eukaryota</taxon>
        <taxon>Viridiplantae</taxon>
        <taxon>Streptophyta</taxon>
        <taxon>Embryophyta</taxon>
        <taxon>Tracheophyta</taxon>
        <taxon>Spermatophyta</taxon>
        <taxon>Magnoliopsida</taxon>
        <taxon>eudicotyledons</taxon>
        <taxon>Gunneridae</taxon>
        <taxon>Pentapetalae</taxon>
        <taxon>rosids</taxon>
        <taxon>fabids</taxon>
        <taxon>Fagales</taxon>
        <taxon>Betulaceae</taxon>
        <taxon>Carpinus</taxon>
    </lineage>
</organism>
<feature type="compositionally biased region" description="Polar residues" evidence="1">
    <location>
        <begin position="402"/>
        <end position="432"/>
    </location>
</feature>
<comment type="caution">
    <text evidence="2">The sequence shown here is derived from an EMBL/GenBank/DDBJ whole genome shotgun (WGS) entry which is preliminary data.</text>
</comment>
<gene>
    <name evidence="2" type="ORF">FH972_026508</name>
</gene>
<sequence>MPRCLVAVESMVEQRCHGQDAQGASEEPPADPSPTQRDKYKSPPPPPESMTPPPSSQAPALASAVELTSKARTPTPTPTQLSSPPRTDHRQRSADYGIFTAAQVEAASPDDKNDMIAAIAKEWRDARASAAHHRLQREWAQIESEKAVETMGVELDMANREIRVLQSQFHRSSAPADEQQIAHWRNACVMQEYENNALRDAFERQSADFRYQLADRDEHLASTLTENSQLRERIRDNRAHMNLWRDKTSHDTPSLAMPQTPARQTAPRDPFQTPVSKTKGNEGFAALLMATDREYRHEIASTPSSPVPRDTKRTHLGHHRGSQSLSTITSTPNAARTAPQPNRGQVLQYNAMPQYHQSSPLRQPHTPVHRRRRSRDSTISAGESDDEHRHEAIPDHQVYESHASQAATDILRKSNSSSFRHNEASGQGSPKQTKLYGQITKPGAEKRKIIDDDEDDAHMLKKARTREGVGLGIGGWAVNPTH</sequence>
<accession>A0A5N6L466</accession>
<evidence type="ECO:0000313" key="3">
    <source>
        <dbReference type="Proteomes" id="UP000327013"/>
    </source>
</evidence>
<dbReference type="OrthoDB" id="5404651at2759"/>
<feature type="region of interest" description="Disordered" evidence="1">
    <location>
        <begin position="357"/>
        <end position="435"/>
    </location>
</feature>
<dbReference type="EMBL" id="VIBQ01000098">
    <property type="protein sequence ID" value="KAB8748957.1"/>
    <property type="molecule type" value="Genomic_DNA"/>
</dbReference>
<protein>
    <submittedName>
        <fullName evidence="2">Uncharacterized protein</fullName>
    </submittedName>
</protein>
<reference evidence="2 3" key="1">
    <citation type="submission" date="2019-06" db="EMBL/GenBank/DDBJ databases">
        <title>A chromosomal-level reference genome of Carpinus fangiana (Coryloideae, Betulaceae).</title>
        <authorList>
            <person name="Yang X."/>
            <person name="Wang Z."/>
            <person name="Zhang L."/>
            <person name="Hao G."/>
            <person name="Liu J."/>
            <person name="Yang Y."/>
        </authorList>
    </citation>
    <scope>NUCLEOTIDE SEQUENCE [LARGE SCALE GENOMIC DNA]</scope>
    <source>
        <strain evidence="2">Cfa_2016G</strain>
        <tissue evidence="2">Leaf</tissue>
    </source>
</reference>
<feature type="compositionally biased region" description="Basic and acidic residues" evidence="1">
    <location>
        <begin position="386"/>
        <end position="399"/>
    </location>
</feature>
<keyword evidence="3" id="KW-1185">Reference proteome</keyword>
<feature type="compositionally biased region" description="Basic residues" evidence="1">
    <location>
        <begin position="312"/>
        <end position="321"/>
    </location>
</feature>
<evidence type="ECO:0000313" key="2">
    <source>
        <dbReference type="EMBL" id="KAB8748957.1"/>
    </source>
</evidence>
<feature type="region of interest" description="Disordered" evidence="1">
    <location>
        <begin position="298"/>
        <end position="341"/>
    </location>
</feature>
<proteinExistence type="predicted"/>
<evidence type="ECO:0000256" key="1">
    <source>
        <dbReference type="SAM" id="MobiDB-lite"/>
    </source>
</evidence>
<dbReference type="AlphaFoldDB" id="A0A5N6L466"/>
<dbReference type="Proteomes" id="UP000327013">
    <property type="component" value="Unassembled WGS sequence"/>
</dbReference>
<feature type="region of interest" description="Disordered" evidence="1">
    <location>
        <begin position="10"/>
        <end position="91"/>
    </location>
</feature>
<feature type="compositionally biased region" description="Polar residues" evidence="1">
    <location>
        <begin position="322"/>
        <end position="341"/>
    </location>
</feature>